<dbReference type="PANTHER" id="PTHR11003:SF335">
    <property type="entry name" value="POTASSIUM CHANNEL DOMAIN-CONTAINING PROTEIN"/>
    <property type="match status" value="1"/>
</dbReference>
<keyword evidence="8 15" id="KW-1133">Transmembrane helix</keyword>
<proteinExistence type="inferred from homology"/>
<dbReference type="AlphaFoldDB" id="A0A9D4EWU5"/>
<comment type="subcellular location">
    <subcellularLocation>
        <location evidence="1">Membrane</location>
        <topology evidence="1">Multi-pass membrane protein</topology>
    </subcellularLocation>
</comment>
<dbReference type="GO" id="GO:0022841">
    <property type="term" value="F:potassium ion leak channel activity"/>
    <property type="evidence" value="ECO:0007669"/>
    <property type="project" value="TreeGrafter"/>
</dbReference>
<feature type="transmembrane region" description="Helical" evidence="15">
    <location>
        <begin position="380"/>
        <end position="413"/>
    </location>
</feature>
<evidence type="ECO:0000256" key="4">
    <source>
        <dbReference type="ARBA" id="ARBA00022538"/>
    </source>
</evidence>
<feature type="compositionally biased region" description="Basic and acidic residues" evidence="14">
    <location>
        <begin position="500"/>
        <end position="510"/>
    </location>
</feature>
<keyword evidence="5 12" id="KW-0812">Transmembrane</keyword>
<feature type="compositionally biased region" description="Basic and acidic residues" evidence="14">
    <location>
        <begin position="535"/>
        <end position="558"/>
    </location>
</feature>
<dbReference type="OrthoDB" id="297496at2759"/>
<name>A0A9D4EWU5_DREPO</name>
<comment type="caution">
    <text evidence="17">The sequence shown here is derived from an EMBL/GenBank/DDBJ whole genome shotgun (WGS) entry which is preliminary data.</text>
</comment>
<dbReference type="GO" id="GO:0015271">
    <property type="term" value="F:outward rectifier potassium channel activity"/>
    <property type="evidence" value="ECO:0007669"/>
    <property type="project" value="TreeGrafter"/>
</dbReference>
<evidence type="ECO:0000256" key="5">
    <source>
        <dbReference type="ARBA" id="ARBA00022692"/>
    </source>
</evidence>
<dbReference type="InterPro" id="IPR013099">
    <property type="entry name" value="K_chnl_dom"/>
</dbReference>
<feature type="transmembrane region" description="Helical" evidence="15">
    <location>
        <begin position="356"/>
        <end position="374"/>
    </location>
</feature>
<protein>
    <recommendedName>
        <fullName evidence="16">Potassium channel domain-containing protein</fullName>
    </recommendedName>
</protein>
<feature type="region of interest" description="Disordered" evidence="14">
    <location>
        <begin position="496"/>
        <end position="558"/>
    </location>
</feature>
<feature type="transmembrane region" description="Helical" evidence="15">
    <location>
        <begin position="171"/>
        <end position="189"/>
    </location>
</feature>
<feature type="domain" description="Potassium channel" evidence="16">
    <location>
        <begin position="334"/>
        <end position="406"/>
    </location>
</feature>
<evidence type="ECO:0000256" key="6">
    <source>
        <dbReference type="ARBA" id="ARBA00022826"/>
    </source>
</evidence>
<evidence type="ECO:0000313" key="17">
    <source>
        <dbReference type="EMBL" id="KAH3786868.1"/>
    </source>
</evidence>
<keyword evidence="3 12" id="KW-0813">Transport</keyword>
<dbReference type="PANTHER" id="PTHR11003">
    <property type="entry name" value="POTASSIUM CHANNEL, SUBFAMILY K"/>
    <property type="match status" value="1"/>
</dbReference>
<evidence type="ECO:0000256" key="1">
    <source>
        <dbReference type="ARBA" id="ARBA00004141"/>
    </source>
</evidence>
<sequence length="558" mass="63318">MEPIDEPEVEEMAGSKEGTRLLKMPVDSVNSSPEREMAWDSVGTTDTERTDEHVRSTEELDNSCLRKTKRYARKAYKGARSLVGLILLLLIYTCIGAGLFMAIESRNEKKYKQNITAIRNNMVDKLMQKYNTAQDVVTWKSQARVMLIEYEASIRDAIKNDVTSDSTVEVWTFWSGLFFSWTVYTTIGYGNIAPVTDFGRLLTIVYASIGIPLALLLLAELGKRFTVFLKYLWAFVRRFYYTGYCRRVRETLHQKYIVSEDAKHDAVNAEDENRVAVDGEDANRTAVPADKEARAKSVESVKNEESRSRSGSKVVYGYEVDDAFNLPIIVAIGILVVYIMLGAIMYTLWEEWTFIEAFYFVFVSLATIGFGDIFPAHQKFFIISSVYMFVGLSLVSMCINVAIEFFNVAAVRAKAKMEKAKKKIGHKVHQAGRNAKEKVHDMKTNIKDETQRLKQKTDEKLISLKTNITDETAKLKQKTDKTFTDLKTNIANETSKFKKKADQTFRKKSTDTSSPSKGSPSKSISTPDIQQDETDAVKVAKFDEIKTERSPEKTSQKL</sequence>
<dbReference type="GO" id="GO:0030322">
    <property type="term" value="P:stabilization of membrane potential"/>
    <property type="evidence" value="ECO:0007669"/>
    <property type="project" value="TreeGrafter"/>
</dbReference>
<dbReference type="Gene3D" id="1.10.287.70">
    <property type="match status" value="1"/>
</dbReference>
<dbReference type="GO" id="GO:0005886">
    <property type="term" value="C:plasma membrane"/>
    <property type="evidence" value="ECO:0007669"/>
    <property type="project" value="TreeGrafter"/>
</dbReference>
<reference evidence="17" key="1">
    <citation type="journal article" date="2019" name="bioRxiv">
        <title>The Genome of the Zebra Mussel, Dreissena polymorpha: A Resource for Invasive Species Research.</title>
        <authorList>
            <person name="McCartney M.A."/>
            <person name="Auch B."/>
            <person name="Kono T."/>
            <person name="Mallez S."/>
            <person name="Zhang Y."/>
            <person name="Obille A."/>
            <person name="Becker A."/>
            <person name="Abrahante J.E."/>
            <person name="Garbe J."/>
            <person name="Badalamenti J.P."/>
            <person name="Herman A."/>
            <person name="Mangelson H."/>
            <person name="Liachko I."/>
            <person name="Sullivan S."/>
            <person name="Sone E.D."/>
            <person name="Koren S."/>
            <person name="Silverstein K.A.T."/>
            <person name="Beckman K.B."/>
            <person name="Gohl D.M."/>
        </authorList>
    </citation>
    <scope>NUCLEOTIDE SEQUENCE</scope>
    <source>
        <strain evidence="17">Duluth1</strain>
        <tissue evidence="17">Whole animal</tissue>
    </source>
</reference>
<evidence type="ECO:0000256" key="13">
    <source>
        <dbReference type="SAM" id="Coils"/>
    </source>
</evidence>
<feature type="domain" description="Potassium channel" evidence="16">
    <location>
        <begin position="165"/>
        <end position="226"/>
    </location>
</feature>
<evidence type="ECO:0000256" key="8">
    <source>
        <dbReference type="ARBA" id="ARBA00022989"/>
    </source>
</evidence>
<evidence type="ECO:0000256" key="9">
    <source>
        <dbReference type="ARBA" id="ARBA00023065"/>
    </source>
</evidence>
<dbReference type="EMBL" id="JAIWYP010000008">
    <property type="protein sequence ID" value="KAH3786868.1"/>
    <property type="molecule type" value="Genomic_DNA"/>
</dbReference>
<keyword evidence="9 12" id="KW-0406">Ion transport</keyword>
<feature type="transmembrane region" description="Helical" evidence="15">
    <location>
        <begin position="82"/>
        <end position="103"/>
    </location>
</feature>
<reference evidence="17" key="2">
    <citation type="submission" date="2020-11" db="EMBL/GenBank/DDBJ databases">
        <authorList>
            <person name="McCartney M.A."/>
            <person name="Auch B."/>
            <person name="Kono T."/>
            <person name="Mallez S."/>
            <person name="Becker A."/>
            <person name="Gohl D.M."/>
            <person name="Silverstein K.A.T."/>
            <person name="Koren S."/>
            <person name="Bechman K.B."/>
            <person name="Herman A."/>
            <person name="Abrahante J.E."/>
            <person name="Garbe J."/>
        </authorList>
    </citation>
    <scope>NUCLEOTIDE SEQUENCE</scope>
    <source>
        <strain evidence="17">Duluth1</strain>
        <tissue evidence="17">Whole animal</tissue>
    </source>
</reference>
<evidence type="ECO:0000256" key="2">
    <source>
        <dbReference type="ARBA" id="ARBA00006666"/>
    </source>
</evidence>
<keyword evidence="6" id="KW-0631">Potassium channel</keyword>
<organism evidence="17 18">
    <name type="scientific">Dreissena polymorpha</name>
    <name type="common">Zebra mussel</name>
    <name type="synonym">Mytilus polymorpha</name>
    <dbReference type="NCBI Taxonomy" id="45954"/>
    <lineage>
        <taxon>Eukaryota</taxon>
        <taxon>Metazoa</taxon>
        <taxon>Spiralia</taxon>
        <taxon>Lophotrochozoa</taxon>
        <taxon>Mollusca</taxon>
        <taxon>Bivalvia</taxon>
        <taxon>Autobranchia</taxon>
        <taxon>Heteroconchia</taxon>
        <taxon>Euheterodonta</taxon>
        <taxon>Imparidentia</taxon>
        <taxon>Neoheterodontei</taxon>
        <taxon>Myida</taxon>
        <taxon>Dreissenoidea</taxon>
        <taxon>Dreissenidae</taxon>
        <taxon>Dreissena</taxon>
    </lineage>
</organism>
<feature type="transmembrane region" description="Helical" evidence="15">
    <location>
        <begin position="201"/>
        <end position="219"/>
    </location>
</feature>
<keyword evidence="4" id="KW-0633">Potassium transport</keyword>
<feature type="coiled-coil region" evidence="13">
    <location>
        <begin position="403"/>
        <end position="459"/>
    </location>
</feature>
<keyword evidence="13" id="KW-0175">Coiled coil</keyword>
<feature type="compositionally biased region" description="Low complexity" evidence="14">
    <location>
        <begin position="511"/>
        <end position="527"/>
    </location>
</feature>
<evidence type="ECO:0000256" key="14">
    <source>
        <dbReference type="SAM" id="MobiDB-lite"/>
    </source>
</evidence>
<dbReference type="Pfam" id="PF07885">
    <property type="entry name" value="Ion_trans_2"/>
    <property type="match status" value="2"/>
</dbReference>
<dbReference type="PRINTS" id="PR01333">
    <property type="entry name" value="2POREKCHANEL"/>
</dbReference>
<keyword evidence="7" id="KW-0630">Potassium</keyword>
<evidence type="ECO:0000313" key="18">
    <source>
        <dbReference type="Proteomes" id="UP000828390"/>
    </source>
</evidence>
<dbReference type="InterPro" id="IPR003280">
    <property type="entry name" value="2pore_dom_K_chnl"/>
</dbReference>
<dbReference type="Gene3D" id="1.20.120.20">
    <property type="entry name" value="Apolipoprotein"/>
    <property type="match status" value="1"/>
</dbReference>
<dbReference type="SUPFAM" id="SSF81324">
    <property type="entry name" value="Voltage-gated potassium channels"/>
    <property type="match status" value="2"/>
</dbReference>
<evidence type="ECO:0000256" key="11">
    <source>
        <dbReference type="ARBA" id="ARBA00023303"/>
    </source>
</evidence>
<accession>A0A9D4EWU5</accession>
<dbReference type="PRINTS" id="PR01095">
    <property type="entry name" value="TASKCHANNEL"/>
</dbReference>
<dbReference type="InterPro" id="IPR003092">
    <property type="entry name" value="2pore_dom_K_chnl_TASK"/>
</dbReference>
<dbReference type="SUPFAM" id="SSF58113">
    <property type="entry name" value="Apolipoprotein A-I"/>
    <property type="match status" value="1"/>
</dbReference>
<feature type="region of interest" description="Disordered" evidence="14">
    <location>
        <begin position="27"/>
        <end position="49"/>
    </location>
</feature>
<evidence type="ECO:0000256" key="3">
    <source>
        <dbReference type="ARBA" id="ARBA00022448"/>
    </source>
</evidence>
<feature type="transmembrane region" description="Helical" evidence="15">
    <location>
        <begin position="326"/>
        <end position="349"/>
    </location>
</feature>
<keyword evidence="10 15" id="KW-0472">Membrane</keyword>
<dbReference type="Proteomes" id="UP000828390">
    <property type="component" value="Unassembled WGS sequence"/>
</dbReference>
<evidence type="ECO:0000256" key="7">
    <source>
        <dbReference type="ARBA" id="ARBA00022958"/>
    </source>
</evidence>
<gene>
    <name evidence="17" type="ORF">DPMN_164981</name>
</gene>
<evidence type="ECO:0000256" key="15">
    <source>
        <dbReference type="SAM" id="Phobius"/>
    </source>
</evidence>
<keyword evidence="11 12" id="KW-0407">Ion channel</keyword>
<keyword evidence="18" id="KW-1185">Reference proteome</keyword>
<evidence type="ECO:0000259" key="16">
    <source>
        <dbReference type="Pfam" id="PF07885"/>
    </source>
</evidence>
<evidence type="ECO:0000256" key="10">
    <source>
        <dbReference type="ARBA" id="ARBA00023136"/>
    </source>
</evidence>
<evidence type="ECO:0000256" key="12">
    <source>
        <dbReference type="RuleBase" id="RU003857"/>
    </source>
</evidence>
<comment type="similarity">
    <text evidence="2 12">Belongs to the two pore domain potassium channel (TC 1.A.1.8) family.</text>
</comment>